<dbReference type="EMBL" id="JACJVN010000019">
    <property type="protein sequence ID" value="MBB6676587.1"/>
    <property type="molecule type" value="Genomic_DNA"/>
</dbReference>
<evidence type="ECO:0000256" key="1">
    <source>
        <dbReference type="SAM" id="SignalP"/>
    </source>
</evidence>
<reference evidence="2 3" key="1">
    <citation type="submission" date="2020-08" db="EMBL/GenBank/DDBJ databases">
        <title>Cohnella phylogeny.</title>
        <authorList>
            <person name="Dunlap C."/>
        </authorList>
    </citation>
    <scope>NUCLEOTIDE SEQUENCE [LARGE SCALE GENOMIC DNA]</scope>
    <source>
        <strain evidence="2 3">DSM 103658</strain>
    </source>
</reference>
<feature type="signal peptide" evidence="1">
    <location>
        <begin position="1"/>
        <end position="18"/>
    </location>
</feature>
<name>A0A841TC59_9BACL</name>
<dbReference type="AlphaFoldDB" id="A0A841TC59"/>
<gene>
    <name evidence="2" type="ORF">H4Q31_04510</name>
</gene>
<keyword evidence="3" id="KW-1185">Reference proteome</keyword>
<dbReference type="RefSeq" id="WP_185177877.1">
    <property type="nucleotide sequence ID" value="NZ_CBCSEP010000013.1"/>
</dbReference>
<dbReference type="Proteomes" id="UP000574133">
    <property type="component" value="Unassembled WGS sequence"/>
</dbReference>
<feature type="chain" id="PRO_5032633224" description="DUF4367 domain-containing protein" evidence="1">
    <location>
        <begin position="19"/>
        <end position="165"/>
    </location>
</feature>
<evidence type="ECO:0000313" key="3">
    <source>
        <dbReference type="Proteomes" id="UP000574133"/>
    </source>
</evidence>
<proteinExistence type="predicted"/>
<evidence type="ECO:0000313" key="2">
    <source>
        <dbReference type="EMBL" id="MBB6676587.1"/>
    </source>
</evidence>
<sequence>MIIAMLLVSLAGCASSFASSDRQPESNSRVDAPVVSSLTFSWPEKWRIQVISDKHADIYNDNDVYIGYISAIDVAKDFDFAQFKPNHSSIIDEESFDIPLGECSLYTLDADNGTAASGITGTHNEYYAVIRTANRTILIINWSMKDKKAETKQQLIGLLNKISVK</sequence>
<comment type="caution">
    <text evidence="2">The sequence shown here is derived from an EMBL/GenBank/DDBJ whole genome shotgun (WGS) entry which is preliminary data.</text>
</comment>
<accession>A0A841TC59</accession>
<evidence type="ECO:0008006" key="4">
    <source>
        <dbReference type="Google" id="ProtNLM"/>
    </source>
</evidence>
<keyword evidence="1" id="KW-0732">Signal</keyword>
<protein>
    <recommendedName>
        <fullName evidence="4">DUF4367 domain-containing protein</fullName>
    </recommendedName>
</protein>
<organism evidence="2 3">
    <name type="scientific">Cohnella lubricantis</name>
    <dbReference type="NCBI Taxonomy" id="2163172"/>
    <lineage>
        <taxon>Bacteria</taxon>
        <taxon>Bacillati</taxon>
        <taxon>Bacillota</taxon>
        <taxon>Bacilli</taxon>
        <taxon>Bacillales</taxon>
        <taxon>Paenibacillaceae</taxon>
        <taxon>Cohnella</taxon>
    </lineage>
</organism>